<feature type="compositionally biased region" description="Basic and acidic residues" evidence="1">
    <location>
        <begin position="135"/>
        <end position="155"/>
    </location>
</feature>
<dbReference type="EMBL" id="JAPCXC010000034">
    <property type="protein sequence ID" value="KAJ1609452.1"/>
    <property type="molecule type" value="Genomic_DNA"/>
</dbReference>
<dbReference type="Proteomes" id="UP001067231">
    <property type="component" value="Unassembled WGS sequence"/>
</dbReference>
<accession>A0A9D5DHL9</accession>
<gene>
    <name evidence="2" type="ORF">OJ253_1560</name>
</gene>
<name>A0A9D5DHL9_9CRYT</name>
<feature type="region of interest" description="Disordered" evidence="1">
    <location>
        <begin position="1"/>
        <end position="25"/>
    </location>
</feature>
<sequence>MSAGTASTVSTATTPPRSQRSKIESYRKVKAEEEEVLTTCFESDANDGVYKRLIPSIYVYSSLHGCIDQLIPTSYKILESSIGLSPKSLGMLTFAQKFTQGLFTLISGVVCDRQIDLASRELDGHSDKPGPQTRHGGDEGARERGGLRRPGEKRSTRELQGCKLFQGLACLFYDGNDDRVGPGPALHGIRLELPPDAHSALLSGSVSLTDGAPHPVSDWHIQ</sequence>
<reference evidence="2" key="1">
    <citation type="submission" date="2022-10" db="EMBL/GenBank/DDBJ databases">
        <title>Adaptive evolution leads to modifications in subtelomeric GC content in a zoonotic Cryptosporidium species.</title>
        <authorList>
            <person name="Li J."/>
            <person name="Feng Y."/>
            <person name="Xiao L."/>
        </authorList>
    </citation>
    <scope>NUCLEOTIDE SEQUENCE</scope>
    <source>
        <strain evidence="2">33844</strain>
    </source>
</reference>
<feature type="compositionally biased region" description="Low complexity" evidence="1">
    <location>
        <begin position="1"/>
        <end position="14"/>
    </location>
</feature>
<evidence type="ECO:0000313" key="2">
    <source>
        <dbReference type="EMBL" id="KAJ1609452.1"/>
    </source>
</evidence>
<proteinExistence type="predicted"/>
<comment type="caution">
    <text evidence="2">The sequence shown here is derived from an EMBL/GenBank/DDBJ whole genome shotgun (WGS) entry which is preliminary data.</text>
</comment>
<dbReference type="OrthoDB" id="10296059at2759"/>
<organism evidence="2">
    <name type="scientific">Cryptosporidium canis</name>
    <dbReference type="NCBI Taxonomy" id="195482"/>
    <lineage>
        <taxon>Eukaryota</taxon>
        <taxon>Sar</taxon>
        <taxon>Alveolata</taxon>
        <taxon>Apicomplexa</taxon>
        <taxon>Conoidasida</taxon>
        <taxon>Coccidia</taxon>
        <taxon>Eucoccidiorida</taxon>
        <taxon>Eimeriorina</taxon>
        <taxon>Cryptosporidiidae</taxon>
        <taxon>Cryptosporidium</taxon>
    </lineage>
</organism>
<feature type="region of interest" description="Disordered" evidence="1">
    <location>
        <begin position="121"/>
        <end position="155"/>
    </location>
</feature>
<dbReference type="AlphaFoldDB" id="A0A9D5DHL9"/>
<evidence type="ECO:0000256" key="1">
    <source>
        <dbReference type="SAM" id="MobiDB-lite"/>
    </source>
</evidence>
<protein>
    <submittedName>
        <fullName evidence="2">Uncharacterized protein</fullName>
    </submittedName>
</protein>